<feature type="transmembrane region" description="Helical" evidence="1">
    <location>
        <begin position="97"/>
        <end position="122"/>
    </location>
</feature>
<reference evidence="2 3" key="1">
    <citation type="journal article" date="2024" name="bioRxiv">
        <title>A reference genome for Trichogramma kaykai: A tiny desert-dwelling parasitoid wasp with competing sex-ratio distorters.</title>
        <authorList>
            <person name="Culotta J."/>
            <person name="Lindsey A.R."/>
        </authorList>
    </citation>
    <scope>NUCLEOTIDE SEQUENCE [LARGE SCALE GENOMIC DNA]</scope>
    <source>
        <strain evidence="2 3">KSX58</strain>
    </source>
</reference>
<feature type="transmembrane region" description="Helical" evidence="1">
    <location>
        <begin position="62"/>
        <end position="85"/>
    </location>
</feature>
<dbReference type="Proteomes" id="UP001627154">
    <property type="component" value="Unassembled WGS sequence"/>
</dbReference>
<evidence type="ECO:0000313" key="2">
    <source>
        <dbReference type="EMBL" id="KAL3397346.1"/>
    </source>
</evidence>
<organism evidence="2 3">
    <name type="scientific">Trichogramma kaykai</name>
    <dbReference type="NCBI Taxonomy" id="54128"/>
    <lineage>
        <taxon>Eukaryota</taxon>
        <taxon>Metazoa</taxon>
        <taxon>Ecdysozoa</taxon>
        <taxon>Arthropoda</taxon>
        <taxon>Hexapoda</taxon>
        <taxon>Insecta</taxon>
        <taxon>Pterygota</taxon>
        <taxon>Neoptera</taxon>
        <taxon>Endopterygota</taxon>
        <taxon>Hymenoptera</taxon>
        <taxon>Apocrita</taxon>
        <taxon>Proctotrupomorpha</taxon>
        <taxon>Chalcidoidea</taxon>
        <taxon>Trichogrammatidae</taxon>
        <taxon>Trichogramma</taxon>
    </lineage>
</organism>
<accession>A0ABD2WXV3</accession>
<name>A0ABD2WXV3_9HYME</name>
<evidence type="ECO:0000313" key="3">
    <source>
        <dbReference type="Proteomes" id="UP001627154"/>
    </source>
</evidence>
<keyword evidence="1" id="KW-1133">Transmembrane helix</keyword>
<keyword evidence="3" id="KW-1185">Reference proteome</keyword>
<sequence>MDRSFKREAVNYGPMDDVSFYPHSPQLDQSSLFRWIMLGKLIFILILSILMIAFLRIATKPVVYVFTLFCFLVNILLIFCYMYHAISIESMRVMGCIQAFVFILFLLTLAFTCFVNFSFGFVGMACHHNHTRNDQVGIIIITSFSTP</sequence>
<keyword evidence="1" id="KW-0812">Transmembrane</keyword>
<dbReference type="AlphaFoldDB" id="A0ABD2WXV3"/>
<proteinExistence type="predicted"/>
<protein>
    <submittedName>
        <fullName evidence="2">Uncharacterized protein</fullName>
    </submittedName>
</protein>
<keyword evidence="1" id="KW-0472">Membrane</keyword>
<feature type="transmembrane region" description="Helical" evidence="1">
    <location>
        <begin position="32"/>
        <end position="55"/>
    </location>
</feature>
<comment type="caution">
    <text evidence="2">The sequence shown here is derived from an EMBL/GenBank/DDBJ whole genome shotgun (WGS) entry which is preliminary data.</text>
</comment>
<dbReference type="EMBL" id="JBJJXI010000066">
    <property type="protein sequence ID" value="KAL3397346.1"/>
    <property type="molecule type" value="Genomic_DNA"/>
</dbReference>
<gene>
    <name evidence="2" type="ORF">TKK_008912</name>
</gene>
<evidence type="ECO:0000256" key="1">
    <source>
        <dbReference type="SAM" id="Phobius"/>
    </source>
</evidence>